<sequence length="476" mass="52191">MQHAWNMSMLLSLFALVAPVPTFAHILGPNHAWGGRSSNIVQKDVVVIGGGAAGTYATVRLQQEGKSVALIEKKNRLGGHVDTYIDPTTGNPFDYGVIYYGNSSVTRNFFDYVGVEMESSLQEKTQVYANFNTGAKVANSVVANETGNFQAAIGAWMKQLEKYPWLTDQTGFHLPATIPEELFLPFGEYIEKYNLGGFTTLLSYTAQQGNLLETPTFYFMKWLNIPSSGFGGIWQKDQNNQKIYDAAFNKLGGASNVYLSSKVDAVRRNSWGVEVCFSTPSGQYIVRASQLIMAIPPKIDNLGFLDISSTEQSLFMQLQNNYISTGVVLNSGLPDASVVINFDTTQPFGIPPAPVNPVLSGASLISNAAFTQWASPNYTSPDAIEAGMLADVDRLQKSLNFTVPAGTKPTLAQVSDHSPYFIHVSEEAIKSGFYDKVNALQGQKRTWWTGATFESEDTANIWNFTNVEILPRVLKA</sequence>
<gene>
    <name evidence="2" type="ORF">PRZ48_005356</name>
</gene>
<evidence type="ECO:0000313" key="2">
    <source>
        <dbReference type="EMBL" id="KAK4504440.1"/>
    </source>
</evidence>
<dbReference type="EMBL" id="JAXOVC010000003">
    <property type="protein sequence ID" value="KAK4504440.1"/>
    <property type="molecule type" value="Genomic_DNA"/>
</dbReference>
<dbReference type="PANTHER" id="PTHR42923:SF26">
    <property type="entry name" value="FMN REDUCTASE LOT6, PUTATIVE (AFU_ORTHOLOGUE AFUA_7G06600)-RELATED"/>
    <property type="match status" value="1"/>
</dbReference>
<keyword evidence="1" id="KW-0732">Signal</keyword>
<dbReference type="Gene3D" id="3.30.70.1990">
    <property type="match status" value="1"/>
</dbReference>
<organism evidence="2 3">
    <name type="scientific">Zasmidium cellare</name>
    <name type="common">Wine cellar mold</name>
    <name type="synonym">Racodium cellare</name>
    <dbReference type="NCBI Taxonomy" id="395010"/>
    <lineage>
        <taxon>Eukaryota</taxon>
        <taxon>Fungi</taxon>
        <taxon>Dikarya</taxon>
        <taxon>Ascomycota</taxon>
        <taxon>Pezizomycotina</taxon>
        <taxon>Dothideomycetes</taxon>
        <taxon>Dothideomycetidae</taxon>
        <taxon>Mycosphaerellales</taxon>
        <taxon>Mycosphaerellaceae</taxon>
        <taxon>Zasmidium</taxon>
    </lineage>
</organism>
<dbReference type="Proteomes" id="UP001305779">
    <property type="component" value="Unassembled WGS sequence"/>
</dbReference>
<evidence type="ECO:0008006" key="4">
    <source>
        <dbReference type="Google" id="ProtNLM"/>
    </source>
</evidence>
<evidence type="ECO:0000256" key="1">
    <source>
        <dbReference type="SAM" id="SignalP"/>
    </source>
</evidence>
<proteinExistence type="predicted"/>
<accession>A0ABR0ESK0</accession>
<dbReference type="Gene3D" id="1.10.405.20">
    <property type="match status" value="1"/>
</dbReference>
<protein>
    <recommendedName>
        <fullName evidence="4">Amine oxidase</fullName>
    </recommendedName>
</protein>
<evidence type="ECO:0000313" key="3">
    <source>
        <dbReference type="Proteomes" id="UP001305779"/>
    </source>
</evidence>
<dbReference type="Pfam" id="PF13450">
    <property type="entry name" value="NAD_binding_8"/>
    <property type="match status" value="1"/>
</dbReference>
<dbReference type="InterPro" id="IPR050464">
    <property type="entry name" value="Zeta_carotene_desat/Oxidored"/>
</dbReference>
<feature type="signal peptide" evidence="1">
    <location>
        <begin position="1"/>
        <end position="24"/>
    </location>
</feature>
<dbReference type="InterPro" id="IPR036188">
    <property type="entry name" value="FAD/NAD-bd_sf"/>
</dbReference>
<keyword evidence="3" id="KW-1185">Reference proteome</keyword>
<dbReference type="SUPFAM" id="SSF51905">
    <property type="entry name" value="FAD/NAD(P)-binding domain"/>
    <property type="match status" value="1"/>
</dbReference>
<dbReference type="Gene3D" id="3.50.50.60">
    <property type="entry name" value="FAD/NAD(P)-binding domain"/>
    <property type="match status" value="1"/>
</dbReference>
<reference evidence="2 3" key="1">
    <citation type="journal article" date="2023" name="G3 (Bethesda)">
        <title>A chromosome-level genome assembly of Zasmidium syzygii isolated from banana leaves.</title>
        <authorList>
            <person name="van Westerhoven A.C."/>
            <person name="Mehrabi R."/>
            <person name="Talebi R."/>
            <person name="Steentjes M.B.F."/>
            <person name="Corcolon B."/>
            <person name="Chong P.A."/>
            <person name="Kema G.H.J."/>
            <person name="Seidl M.F."/>
        </authorList>
    </citation>
    <scope>NUCLEOTIDE SEQUENCE [LARGE SCALE GENOMIC DNA]</scope>
    <source>
        <strain evidence="2 3">P124</strain>
    </source>
</reference>
<feature type="chain" id="PRO_5046813735" description="Amine oxidase" evidence="1">
    <location>
        <begin position="25"/>
        <end position="476"/>
    </location>
</feature>
<dbReference type="PANTHER" id="PTHR42923">
    <property type="entry name" value="PROTOPORPHYRINOGEN OXIDASE"/>
    <property type="match status" value="1"/>
</dbReference>
<comment type="caution">
    <text evidence="2">The sequence shown here is derived from an EMBL/GenBank/DDBJ whole genome shotgun (WGS) entry which is preliminary data.</text>
</comment>
<name>A0ABR0ESK0_ZASCE</name>